<evidence type="ECO:0000313" key="2">
    <source>
        <dbReference type="Proteomes" id="UP001057402"/>
    </source>
</evidence>
<organism evidence="1 2">
    <name type="scientific">Melastoma candidum</name>
    <dbReference type="NCBI Taxonomy" id="119954"/>
    <lineage>
        <taxon>Eukaryota</taxon>
        <taxon>Viridiplantae</taxon>
        <taxon>Streptophyta</taxon>
        <taxon>Embryophyta</taxon>
        <taxon>Tracheophyta</taxon>
        <taxon>Spermatophyta</taxon>
        <taxon>Magnoliopsida</taxon>
        <taxon>eudicotyledons</taxon>
        <taxon>Gunneridae</taxon>
        <taxon>Pentapetalae</taxon>
        <taxon>rosids</taxon>
        <taxon>malvids</taxon>
        <taxon>Myrtales</taxon>
        <taxon>Melastomataceae</taxon>
        <taxon>Melastomatoideae</taxon>
        <taxon>Melastomateae</taxon>
        <taxon>Melastoma</taxon>
    </lineage>
</organism>
<protein>
    <submittedName>
        <fullName evidence="1">Uncharacterized protein</fullName>
    </submittedName>
</protein>
<keyword evidence="2" id="KW-1185">Reference proteome</keyword>
<accession>A0ACB9M9Y8</accession>
<gene>
    <name evidence="1" type="ORF">MLD38_033280</name>
</gene>
<dbReference type="EMBL" id="CM042889">
    <property type="protein sequence ID" value="KAI4319711.1"/>
    <property type="molecule type" value="Genomic_DNA"/>
</dbReference>
<comment type="caution">
    <text evidence="1">The sequence shown here is derived from an EMBL/GenBank/DDBJ whole genome shotgun (WGS) entry which is preliminary data.</text>
</comment>
<name>A0ACB9M9Y8_9MYRT</name>
<dbReference type="Proteomes" id="UP001057402">
    <property type="component" value="Chromosome 10"/>
</dbReference>
<reference evidence="2" key="1">
    <citation type="journal article" date="2023" name="Front. Plant Sci.">
        <title>Chromosomal-level genome assembly of Melastoma candidum provides insights into trichome evolution.</title>
        <authorList>
            <person name="Zhong Y."/>
            <person name="Wu W."/>
            <person name="Sun C."/>
            <person name="Zou P."/>
            <person name="Liu Y."/>
            <person name="Dai S."/>
            <person name="Zhou R."/>
        </authorList>
    </citation>
    <scope>NUCLEOTIDE SEQUENCE [LARGE SCALE GENOMIC DNA]</scope>
</reference>
<evidence type="ECO:0000313" key="1">
    <source>
        <dbReference type="EMBL" id="KAI4319711.1"/>
    </source>
</evidence>
<sequence length="357" mass="40112">MQASTSSVGVYLPAFAPPNRCIPRNPNKVSVPYIPQIRSPKSIRTTLTATSDHHRIPTTFRTFAHQLTQQETQKFTQKGPPVHHLLSLNSDDGPEPDGRSKHQNREQDPSLTRKPRGKAPPRVKKRKEISPSMWWADFKAAFGQRVNLEGIVCSAGVFFRNPQLALPHVMVRDVGHVDWGELKRRGFKGVVFDKDNTITAPYSLKLWPPIAPSIERCKSVFGQNIAVFSNSAGLVEYDPNGAKAKALEWSVGIKVIRHKVKKPAGHAEEIEKHFGCDSSHLIMVGDRPFTDIVYGNRNGFFTVLVKPLSLIEEPFIVRQVRKLETSFVYHWISNGLKPANHCLLPDPSRCVKDPNSR</sequence>
<proteinExistence type="predicted"/>